<name>A0A315EPL1_9BURK</name>
<dbReference type="Pfam" id="PF13432">
    <property type="entry name" value="TPR_16"/>
    <property type="match status" value="2"/>
</dbReference>
<dbReference type="EMBL" id="NESP01000001">
    <property type="protein sequence ID" value="PUE58705.1"/>
    <property type="molecule type" value="Genomic_DNA"/>
</dbReference>
<dbReference type="Proteomes" id="UP000251341">
    <property type="component" value="Unassembled WGS sequence"/>
</dbReference>
<feature type="signal peptide" evidence="4">
    <location>
        <begin position="1"/>
        <end position="31"/>
    </location>
</feature>
<feature type="repeat" description="TPR" evidence="3">
    <location>
        <begin position="499"/>
        <end position="532"/>
    </location>
</feature>
<keyword evidence="1" id="KW-0677">Repeat</keyword>
<gene>
    <name evidence="5" type="ORF">B9Z44_03290</name>
</gene>
<dbReference type="PANTHER" id="PTHR44943">
    <property type="entry name" value="CELLULOSE SYNTHASE OPERON PROTEIN C"/>
    <property type="match status" value="1"/>
</dbReference>
<evidence type="ECO:0000256" key="2">
    <source>
        <dbReference type="ARBA" id="ARBA00022803"/>
    </source>
</evidence>
<protein>
    <recommendedName>
        <fullName evidence="7">Tetratricopeptide repeat protein</fullName>
    </recommendedName>
</protein>
<feature type="chain" id="PRO_5016322826" description="Tetratricopeptide repeat protein" evidence="4">
    <location>
        <begin position="32"/>
        <end position="546"/>
    </location>
</feature>
<keyword evidence="6" id="KW-1185">Reference proteome</keyword>
<dbReference type="InterPro" id="IPR051685">
    <property type="entry name" value="Ycf3/AcsC/BcsC/TPR_MFPF"/>
</dbReference>
<evidence type="ECO:0008006" key="7">
    <source>
        <dbReference type="Google" id="ProtNLM"/>
    </source>
</evidence>
<dbReference type="Gene3D" id="1.25.40.10">
    <property type="entry name" value="Tetratricopeptide repeat domain"/>
    <property type="match status" value="2"/>
</dbReference>
<dbReference type="SUPFAM" id="SSF48452">
    <property type="entry name" value="TPR-like"/>
    <property type="match status" value="3"/>
</dbReference>
<reference evidence="5 6" key="1">
    <citation type="submission" date="2017-04" db="EMBL/GenBank/DDBJ databases">
        <title>Unexpected and diverse lifestyles within the genus Limnohabitans.</title>
        <authorList>
            <person name="Kasalicky V."/>
            <person name="Mehrshad M."/>
            <person name="Andrei S.-A."/>
            <person name="Salcher M."/>
            <person name="Kratochvilova H."/>
            <person name="Simek K."/>
            <person name="Ghai R."/>
        </authorList>
    </citation>
    <scope>NUCLEOTIDE SEQUENCE [LARGE SCALE GENOMIC DNA]</scope>
    <source>
        <strain evidence="5 6">MWH-C5</strain>
    </source>
</reference>
<accession>A0A315EPL1</accession>
<keyword evidence="2 3" id="KW-0802">TPR repeat</keyword>
<dbReference type="InterPro" id="IPR011990">
    <property type="entry name" value="TPR-like_helical_dom_sf"/>
</dbReference>
<evidence type="ECO:0000256" key="4">
    <source>
        <dbReference type="SAM" id="SignalP"/>
    </source>
</evidence>
<proteinExistence type="predicted"/>
<evidence type="ECO:0000313" key="5">
    <source>
        <dbReference type="EMBL" id="PUE58705.1"/>
    </source>
</evidence>
<sequence length="546" mass="60122">MKFPLPAARLWALRLALLTAATCALPVMGNAQTDGSQAAPNSAITGELLYEILLGELNLRQGEPAAGFSLLLDAARKSNDVQLYDRAVEIALQARSGDGALMAARAWSQAWPQDRKANNQVLQILLALNQVTESLEPLKKELALAPDLERDAVISLIPRHYARVTDKKRATSVVTQALDPYLSQSSTAASAWTTLGRMRISSNDMDGALDAAKKGQSADAKAQGPVLLALELMGKKVSEAEALVTQALRRQEGTELAMSYVRVLIELERYTDASEQLQAITRKDPKLADAWLVLGSLQFEQGQDKLAEASLARYVALATQTPSDNSTRGLTQAQTRRATLLARQGKMSQARELIAKLPANNADEQRSRLLAEVQLLRDHSQWQAAFDLLAANSGDDIDLMYEQAMLAEKLHRIDEMEKLLRAVIAKNPSYYNAYNALGFSLADRNLRLPEAKQLIVKALTFAPDDPFITDSLGWVEFRLGNLTSALSYLQKAYKGRADAEIAAHLGEVLWRMKRQDEAIQIWREGLSTSPNNETLQETLQRLKPAL</sequence>
<dbReference type="InterPro" id="IPR019734">
    <property type="entry name" value="TPR_rpt"/>
</dbReference>
<dbReference type="AlphaFoldDB" id="A0A315EPL1"/>
<evidence type="ECO:0000256" key="1">
    <source>
        <dbReference type="ARBA" id="ARBA00022737"/>
    </source>
</evidence>
<evidence type="ECO:0000313" key="6">
    <source>
        <dbReference type="Proteomes" id="UP000251341"/>
    </source>
</evidence>
<evidence type="ECO:0000256" key="3">
    <source>
        <dbReference type="PROSITE-ProRule" id="PRU00339"/>
    </source>
</evidence>
<dbReference type="SMART" id="SM00028">
    <property type="entry name" value="TPR"/>
    <property type="match status" value="5"/>
</dbReference>
<organism evidence="5 6">
    <name type="scientific">Limnohabitans curvus</name>
    <dbReference type="NCBI Taxonomy" id="323423"/>
    <lineage>
        <taxon>Bacteria</taxon>
        <taxon>Pseudomonadati</taxon>
        <taxon>Pseudomonadota</taxon>
        <taxon>Betaproteobacteria</taxon>
        <taxon>Burkholderiales</taxon>
        <taxon>Comamonadaceae</taxon>
        <taxon>Limnohabitans</taxon>
    </lineage>
</organism>
<keyword evidence="4" id="KW-0732">Signal</keyword>
<dbReference type="PROSITE" id="PS50005">
    <property type="entry name" value="TPR"/>
    <property type="match status" value="1"/>
</dbReference>
<comment type="caution">
    <text evidence="5">The sequence shown here is derived from an EMBL/GenBank/DDBJ whole genome shotgun (WGS) entry which is preliminary data.</text>
</comment>
<dbReference type="PANTHER" id="PTHR44943:SF8">
    <property type="entry name" value="TPR REPEAT-CONTAINING PROTEIN MJ0263"/>
    <property type="match status" value="1"/>
</dbReference>